<dbReference type="PANTHER" id="PTHR30055:SF234">
    <property type="entry name" value="HTH-TYPE TRANSCRIPTIONAL REGULATOR BETI"/>
    <property type="match status" value="1"/>
</dbReference>
<keyword evidence="3" id="KW-0804">Transcription</keyword>
<dbReference type="KEGG" id="acad:UA74_18435"/>
<dbReference type="Pfam" id="PF00440">
    <property type="entry name" value="TetR_N"/>
    <property type="match status" value="1"/>
</dbReference>
<dbReference type="InterPro" id="IPR009057">
    <property type="entry name" value="Homeodomain-like_sf"/>
</dbReference>
<protein>
    <submittedName>
        <fullName evidence="6">Transcriptional regulator, TetR family</fullName>
    </submittedName>
</protein>
<keyword evidence="1" id="KW-0805">Transcription regulation</keyword>
<evidence type="ECO:0000256" key="3">
    <source>
        <dbReference type="ARBA" id="ARBA00023163"/>
    </source>
</evidence>
<dbReference type="Gene3D" id="1.10.357.10">
    <property type="entry name" value="Tetracycline Repressor, domain 2"/>
    <property type="match status" value="1"/>
</dbReference>
<evidence type="ECO:0000256" key="4">
    <source>
        <dbReference type="PROSITE-ProRule" id="PRU00335"/>
    </source>
</evidence>
<evidence type="ECO:0000259" key="5">
    <source>
        <dbReference type="PROSITE" id="PS50977"/>
    </source>
</evidence>
<proteinExistence type="predicted"/>
<keyword evidence="7" id="KW-1185">Reference proteome</keyword>
<feature type="DNA-binding region" description="H-T-H motif" evidence="4">
    <location>
        <begin position="31"/>
        <end position="50"/>
    </location>
</feature>
<dbReference type="GO" id="GO:0003700">
    <property type="term" value="F:DNA-binding transcription factor activity"/>
    <property type="evidence" value="ECO:0007669"/>
    <property type="project" value="TreeGrafter"/>
</dbReference>
<keyword evidence="2 4" id="KW-0238">DNA-binding</keyword>
<dbReference type="PROSITE" id="PS50977">
    <property type="entry name" value="HTH_TETR_2"/>
    <property type="match status" value="1"/>
</dbReference>
<feature type="domain" description="HTH tetR-type" evidence="5">
    <location>
        <begin position="9"/>
        <end position="68"/>
    </location>
</feature>
<gene>
    <name evidence="6" type="ORF">UA74_18435</name>
</gene>
<dbReference type="InterPro" id="IPR001647">
    <property type="entry name" value="HTH_TetR"/>
</dbReference>
<accession>A0AAC9LG46</accession>
<dbReference type="AlphaFoldDB" id="A0AAC9LG46"/>
<organism evidence="6 7">
    <name type="scientific">Actinoalloteichus fjordicus</name>
    <dbReference type="NCBI Taxonomy" id="1612552"/>
    <lineage>
        <taxon>Bacteria</taxon>
        <taxon>Bacillati</taxon>
        <taxon>Actinomycetota</taxon>
        <taxon>Actinomycetes</taxon>
        <taxon>Pseudonocardiales</taxon>
        <taxon>Pseudonocardiaceae</taxon>
        <taxon>Actinoalloteichus</taxon>
    </lineage>
</organism>
<dbReference type="Proteomes" id="UP000185511">
    <property type="component" value="Chromosome"/>
</dbReference>
<dbReference type="SUPFAM" id="SSF46689">
    <property type="entry name" value="Homeodomain-like"/>
    <property type="match status" value="1"/>
</dbReference>
<dbReference type="InterPro" id="IPR036271">
    <property type="entry name" value="Tet_transcr_reg_TetR-rel_C_sf"/>
</dbReference>
<dbReference type="RefSeq" id="WP_075743957.1">
    <property type="nucleotide sequence ID" value="NZ_CP016076.1"/>
</dbReference>
<reference evidence="7" key="1">
    <citation type="submission" date="2016-06" db="EMBL/GenBank/DDBJ databases">
        <title>Complete genome sequence of Actinoalloteichus fjordicus DSM 46855 (=ADI127-17), type strain of the new species Actinoalloteichus fjordicus.</title>
        <authorList>
            <person name="Ruckert C."/>
            <person name="Nouioui I."/>
            <person name="Willmese J."/>
            <person name="van Wezel G."/>
            <person name="Klenk H.-P."/>
            <person name="Kalinowski J."/>
            <person name="Zotchev S.B."/>
        </authorList>
    </citation>
    <scope>NUCLEOTIDE SEQUENCE [LARGE SCALE GENOMIC DNA]</scope>
    <source>
        <strain evidence="7">ADI127-7</strain>
    </source>
</reference>
<dbReference type="InterPro" id="IPR050109">
    <property type="entry name" value="HTH-type_TetR-like_transc_reg"/>
</dbReference>
<dbReference type="SUPFAM" id="SSF48498">
    <property type="entry name" value="Tetracyclin repressor-like, C-terminal domain"/>
    <property type="match status" value="1"/>
</dbReference>
<dbReference type="PANTHER" id="PTHR30055">
    <property type="entry name" value="HTH-TYPE TRANSCRIPTIONAL REGULATOR RUTR"/>
    <property type="match status" value="1"/>
</dbReference>
<dbReference type="EMBL" id="CP016076">
    <property type="protein sequence ID" value="APU15715.1"/>
    <property type="molecule type" value="Genomic_DNA"/>
</dbReference>
<sequence>MPAQRADARRNYARLLVIAEEEVAAHGAEASLEQIARTAGVGSATVRRHFPGRRALLEAVFRNRVEALCTLARDLVDDHDARTALLTWLSAVTAYASSARGMAVALSPDPTAGSDPTPESACWAVAEAGEPLLRRAVQDGAVAPGVAMVDLIALITGIALTTEHHSDPAAEADRLLRLTVAGISPQQ</sequence>
<dbReference type="GO" id="GO:0000976">
    <property type="term" value="F:transcription cis-regulatory region binding"/>
    <property type="evidence" value="ECO:0007669"/>
    <property type="project" value="TreeGrafter"/>
</dbReference>
<evidence type="ECO:0000313" key="6">
    <source>
        <dbReference type="EMBL" id="APU15715.1"/>
    </source>
</evidence>
<evidence type="ECO:0000256" key="2">
    <source>
        <dbReference type="ARBA" id="ARBA00023125"/>
    </source>
</evidence>
<evidence type="ECO:0000313" key="7">
    <source>
        <dbReference type="Proteomes" id="UP000185511"/>
    </source>
</evidence>
<evidence type="ECO:0000256" key="1">
    <source>
        <dbReference type="ARBA" id="ARBA00023015"/>
    </source>
</evidence>
<name>A0AAC9LG46_9PSEU</name>
<dbReference type="InterPro" id="IPR049445">
    <property type="entry name" value="TetR_SbtR-like_C"/>
</dbReference>
<dbReference type="Pfam" id="PF21597">
    <property type="entry name" value="TetR_C_43"/>
    <property type="match status" value="1"/>
</dbReference>